<feature type="transmembrane region" description="Helical" evidence="9">
    <location>
        <begin position="196"/>
        <end position="220"/>
    </location>
</feature>
<feature type="domain" description="G-protein coupled receptors family 1 profile" evidence="10">
    <location>
        <begin position="39"/>
        <end position="301"/>
    </location>
</feature>
<keyword evidence="4 8" id="KW-0297">G-protein coupled receptor</keyword>
<dbReference type="InterPro" id="IPR017452">
    <property type="entry name" value="GPCR_Rhodpsn_7TM"/>
</dbReference>
<dbReference type="SMART" id="SM01381">
    <property type="entry name" value="7TM_GPCR_Srsx"/>
    <property type="match status" value="1"/>
</dbReference>
<feature type="non-terminal residue" evidence="11">
    <location>
        <position position="1"/>
    </location>
</feature>
<evidence type="ECO:0000256" key="7">
    <source>
        <dbReference type="ARBA" id="ARBA00023224"/>
    </source>
</evidence>
<feature type="transmembrane region" description="Helical" evidence="9">
    <location>
        <begin position="26"/>
        <end position="48"/>
    </location>
</feature>
<keyword evidence="6 8" id="KW-0675">Receptor</keyword>
<evidence type="ECO:0000313" key="11">
    <source>
        <dbReference type="EMBL" id="CAH3185419.1"/>
    </source>
</evidence>
<gene>
    <name evidence="11" type="ORF">PLOB_00032597</name>
</gene>
<feature type="transmembrane region" description="Helical" evidence="9">
    <location>
        <begin position="141"/>
        <end position="159"/>
    </location>
</feature>
<dbReference type="InterPro" id="IPR000276">
    <property type="entry name" value="GPCR_Rhodpsn"/>
</dbReference>
<dbReference type="Proteomes" id="UP001159405">
    <property type="component" value="Unassembled WGS sequence"/>
</dbReference>
<evidence type="ECO:0000256" key="9">
    <source>
        <dbReference type="SAM" id="Phobius"/>
    </source>
</evidence>
<evidence type="ECO:0000313" key="12">
    <source>
        <dbReference type="Proteomes" id="UP001159405"/>
    </source>
</evidence>
<evidence type="ECO:0000259" key="10">
    <source>
        <dbReference type="PROSITE" id="PS50262"/>
    </source>
</evidence>
<accession>A0ABN8S6M2</accession>
<keyword evidence="3 9" id="KW-1133">Transmembrane helix</keyword>
<feature type="transmembrane region" description="Helical" evidence="9">
    <location>
        <begin position="246"/>
        <end position="264"/>
    </location>
</feature>
<reference evidence="11 12" key="1">
    <citation type="submission" date="2022-05" db="EMBL/GenBank/DDBJ databases">
        <authorList>
            <consortium name="Genoscope - CEA"/>
            <person name="William W."/>
        </authorList>
    </citation>
    <scope>NUCLEOTIDE SEQUENCE [LARGE SCALE GENOMIC DNA]</scope>
</reference>
<feature type="transmembrane region" description="Helical" evidence="9">
    <location>
        <begin position="284"/>
        <end position="305"/>
    </location>
</feature>
<keyword evidence="7 8" id="KW-0807">Transducer</keyword>
<sequence length="323" mass="36460">STNSTANGFSGSWSCLNSTASKIRGTVTYCLLFIVSLAVNSLIVMIVYKTPNLKKPIDYFIANMASSDLLFPIFSIPWNLSHLHTNSWLIGGQLGQALCKLLPFFGNVSLVVSIQNLTLIAVDRFGAVVFPLRSPLIRSKLSKLCSFFILTTWIVAVTVRSPDLFAAKIVETPEGTWCVTKWEKAYGGSLSLASFLLVYFILLIYIPAMFLVILYSIILIKLKTQVHPGEQSTNTQQQRNRRNRNVLQMSIAIVTVFVFCWLPYSTNFLIILYQDRSTFGIYRYVTYFMAYAYCAINPIICFVWGSNHRKGLKRLIKCSFVQA</sequence>
<protein>
    <recommendedName>
        <fullName evidence="10">G-protein coupled receptors family 1 profile domain-containing protein</fullName>
    </recommendedName>
</protein>
<dbReference type="PROSITE" id="PS00237">
    <property type="entry name" value="G_PROTEIN_RECEP_F1_1"/>
    <property type="match status" value="1"/>
</dbReference>
<keyword evidence="12" id="KW-1185">Reference proteome</keyword>
<dbReference type="PRINTS" id="PR00237">
    <property type="entry name" value="GPCRRHODOPSN"/>
</dbReference>
<keyword evidence="5 9" id="KW-0472">Membrane</keyword>
<evidence type="ECO:0000256" key="8">
    <source>
        <dbReference type="RuleBase" id="RU000688"/>
    </source>
</evidence>
<dbReference type="SUPFAM" id="SSF81321">
    <property type="entry name" value="Family A G protein-coupled receptor-like"/>
    <property type="match status" value="1"/>
</dbReference>
<dbReference type="PANTHER" id="PTHR24243:SF208">
    <property type="entry name" value="PYROKININ-1 RECEPTOR"/>
    <property type="match status" value="1"/>
</dbReference>
<keyword evidence="2 8" id="KW-0812">Transmembrane</keyword>
<dbReference type="CDD" id="cd00637">
    <property type="entry name" value="7tm_classA_rhodopsin-like"/>
    <property type="match status" value="1"/>
</dbReference>
<evidence type="ECO:0000256" key="4">
    <source>
        <dbReference type="ARBA" id="ARBA00023040"/>
    </source>
</evidence>
<proteinExistence type="inferred from homology"/>
<dbReference type="Pfam" id="PF00001">
    <property type="entry name" value="7tm_1"/>
    <property type="match status" value="1"/>
</dbReference>
<evidence type="ECO:0000256" key="1">
    <source>
        <dbReference type="ARBA" id="ARBA00004141"/>
    </source>
</evidence>
<dbReference type="EMBL" id="CALNXK010000425">
    <property type="protein sequence ID" value="CAH3185419.1"/>
    <property type="molecule type" value="Genomic_DNA"/>
</dbReference>
<organism evidence="11 12">
    <name type="scientific">Porites lobata</name>
    <dbReference type="NCBI Taxonomy" id="104759"/>
    <lineage>
        <taxon>Eukaryota</taxon>
        <taxon>Metazoa</taxon>
        <taxon>Cnidaria</taxon>
        <taxon>Anthozoa</taxon>
        <taxon>Hexacorallia</taxon>
        <taxon>Scleractinia</taxon>
        <taxon>Fungiina</taxon>
        <taxon>Poritidae</taxon>
        <taxon>Porites</taxon>
    </lineage>
</organism>
<comment type="subcellular location">
    <subcellularLocation>
        <location evidence="1">Membrane</location>
        <topology evidence="1">Multi-pass membrane protein</topology>
    </subcellularLocation>
</comment>
<feature type="transmembrane region" description="Helical" evidence="9">
    <location>
        <begin position="60"/>
        <end position="81"/>
    </location>
</feature>
<dbReference type="Gene3D" id="1.20.1070.10">
    <property type="entry name" value="Rhodopsin 7-helix transmembrane proteins"/>
    <property type="match status" value="1"/>
</dbReference>
<comment type="caution">
    <text evidence="11">The sequence shown here is derived from an EMBL/GenBank/DDBJ whole genome shotgun (WGS) entry which is preliminary data.</text>
</comment>
<comment type="similarity">
    <text evidence="8">Belongs to the G-protein coupled receptor 1 family.</text>
</comment>
<name>A0ABN8S6M2_9CNID</name>
<feature type="transmembrane region" description="Helical" evidence="9">
    <location>
        <begin position="101"/>
        <end position="120"/>
    </location>
</feature>
<dbReference type="PROSITE" id="PS50262">
    <property type="entry name" value="G_PROTEIN_RECEP_F1_2"/>
    <property type="match status" value="1"/>
</dbReference>
<evidence type="ECO:0000256" key="6">
    <source>
        <dbReference type="ARBA" id="ARBA00023170"/>
    </source>
</evidence>
<evidence type="ECO:0000256" key="3">
    <source>
        <dbReference type="ARBA" id="ARBA00022989"/>
    </source>
</evidence>
<evidence type="ECO:0000256" key="2">
    <source>
        <dbReference type="ARBA" id="ARBA00022692"/>
    </source>
</evidence>
<dbReference type="PANTHER" id="PTHR24243">
    <property type="entry name" value="G-PROTEIN COUPLED RECEPTOR"/>
    <property type="match status" value="1"/>
</dbReference>
<evidence type="ECO:0000256" key="5">
    <source>
        <dbReference type="ARBA" id="ARBA00023136"/>
    </source>
</evidence>